<comment type="caution">
    <text evidence="4">The sequence shown here is derived from an EMBL/GenBank/DDBJ whole genome shotgun (WGS) entry which is preliminary data.</text>
</comment>
<protein>
    <submittedName>
        <fullName evidence="4">Competence type IV pilus minor pilin ComGD</fullName>
    </submittedName>
</protein>
<evidence type="ECO:0000256" key="3">
    <source>
        <dbReference type="SAM" id="Phobius"/>
    </source>
</evidence>
<dbReference type="Pfam" id="PF07963">
    <property type="entry name" value="N_methyl"/>
    <property type="match status" value="1"/>
</dbReference>
<evidence type="ECO:0000256" key="1">
    <source>
        <dbReference type="ARBA" id="ARBA00004241"/>
    </source>
</evidence>
<keyword evidence="3" id="KW-1133">Transmembrane helix</keyword>
<dbReference type="NCBIfam" id="NF040982">
    <property type="entry name" value="ComGD"/>
    <property type="match status" value="1"/>
</dbReference>
<dbReference type="Proteomes" id="UP001597452">
    <property type="component" value="Unassembled WGS sequence"/>
</dbReference>
<evidence type="ECO:0000256" key="2">
    <source>
        <dbReference type="ARBA" id="ARBA00023287"/>
    </source>
</evidence>
<sequence length="153" mass="18008">MEKSTLIANNRAGYTLIETLLVLTILMVFIAISMSNYHHKDYNKPPEEFLEQLSKDVLYFQQRATTYQTPISITFNTPENHYIIKDPTHEPTTIKRFYHPDLRVYLSTLKKPIQYNIDGTILNPGEILLYYQESIYRVTFPFGKGRFYVTKES</sequence>
<dbReference type="PIRSF" id="PIRSF021292">
    <property type="entry name" value="Competence_ComGD"/>
    <property type="match status" value="1"/>
</dbReference>
<evidence type="ECO:0000313" key="4">
    <source>
        <dbReference type="EMBL" id="MFD2637432.1"/>
    </source>
</evidence>
<keyword evidence="3" id="KW-0812">Transmembrane</keyword>
<accession>A0ABW5Q6L3</accession>
<feature type="transmembrane region" description="Helical" evidence="3">
    <location>
        <begin position="12"/>
        <end position="34"/>
    </location>
</feature>
<dbReference type="RefSeq" id="WP_054752954.1">
    <property type="nucleotide sequence ID" value="NZ_JBHUMZ010000007.1"/>
</dbReference>
<proteinExistence type="predicted"/>
<dbReference type="PROSITE" id="PS00409">
    <property type="entry name" value="PROKAR_NTER_METHYL"/>
    <property type="match status" value="1"/>
</dbReference>
<comment type="subcellular location">
    <subcellularLocation>
        <location evidence="1">Cell surface</location>
    </subcellularLocation>
</comment>
<dbReference type="InterPro" id="IPR012902">
    <property type="entry name" value="N_methyl_site"/>
</dbReference>
<reference evidence="5" key="1">
    <citation type="journal article" date="2019" name="Int. J. Syst. Evol. Microbiol.">
        <title>The Global Catalogue of Microorganisms (GCM) 10K type strain sequencing project: providing services to taxonomists for standard genome sequencing and annotation.</title>
        <authorList>
            <consortium name="The Broad Institute Genomics Platform"/>
            <consortium name="The Broad Institute Genome Sequencing Center for Infectious Disease"/>
            <person name="Wu L."/>
            <person name="Ma J."/>
        </authorList>
    </citation>
    <scope>NUCLEOTIDE SEQUENCE [LARGE SCALE GENOMIC DNA]</scope>
    <source>
        <strain evidence="5">TISTR 1571</strain>
    </source>
</reference>
<evidence type="ECO:0000313" key="5">
    <source>
        <dbReference type="Proteomes" id="UP001597452"/>
    </source>
</evidence>
<keyword evidence="5" id="KW-1185">Reference proteome</keyword>
<keyword evidence="3" id="KW-0472">Membrane</keyword>
<dbReference type="InterPro" id="IPR016785">
    <property type="entry name" value="ComGD"/>
</dbReference>
<name>A0ABW5Q6L3_9BACI</name>
<keyword evidence="2" id="KW-0178">Competence</keyword>
<organism evidence="4 5">
    <name type="scientific">Piscibacillus salipiscarius</name>
    <dbReference type="NCBI Taxonomy" id="299480"/>
    <lineage>
        <taxon>Bacteria</taxon>
        <taxon>Bacillati</taxon>
        <taxon>Bacillota</taxon>
        <taxon>Bacilli</taxon>
        <taxon>Bacillales</taxon>
        <taxon>Bacillaceae</taxon>
        <taxon>Piscibacillus</taxon>
    </lineage>
</organism>
<dbReference type="EMBL" id="JBHUMZ010000007">
    <property type="protein sequence ID" value="MFD2637432.1"/>
    <property type="molecule type" value="Genomic_DNA"/>
</dbReference>
<gene>
    <name evidence="4" type="primary">comGD</name>
    <name evidence="4" type="ORF">ACFSW4_00895</name>
</gene>